<keyword evidence="2" id="KW-1185">Reference proteome</keyword>
<dbReference type="Gene3D" id="3.30.420.10">
    <property type="entry name" value="Ribonuclease H-like superfamily/Ribonuclease H"/>
    <property type="match status" value="1"/>
</dbReference>
<reference evidence="2" key="1">
    <citation type="journal article" date="2019" name="Toxins">
        <title>Detection of Abrin-Like and Prepropulchellin-Like Toxin Genes and Transcripts Using Whole Genome Sequencing and Full-Length Transcript Sequencing of Abrus precatorius.</title>
        <authorList>
            <person name="Hovde B.T."/>
            <person name="Daligault H.E."/>
            <person name="Hanschen E.R."/>
            <person name="Kunde Y.A."/>
            <person name="Johnson M.B."/>
            <person name="Starkenburg S.R."/>
            <person name="Johnson S.L."/>
        </authorList>
    </citation>
    <scope>NUCLEOTIDE SEQUENCE [LARGE SCALE GENOMIC DNA]</scope>
</reference>
<dbReference type="KEGG" id="aprc:113849596"/>
<name>A0A8B8JVH2_ABRPR</name>
<dbReference type="OrthoDB" id="1430630at2759"/>
<protein>
    <submittedName>
        <fullName evidence="3">Uncharacterized protein LOC113849596</fullName>
    </submittedName>
</protein>
<organism evidence="2 3">
    <name type="scientific">Abrus precatorius</name>
    <name type="common">Indian licorice</name>
    <name type="synonym">Glycine abrus</name>
    <dbReference type="NCBI Taxonomy" id="3816"/>
    <lineage>
        <taxon>Eukaryota</taxon>
        <taxon>Viridiplantae</taxon>
        <taxon>Streptophyta</taxon>
        <taxon>Embryophyta</taxon>
        <taxon>Tracheophyta</taxon>
        <taxon>Spermatophyta</taxon>
        <taxon>Magnoliopsida</taxon>
        <taxon>eudicotyledons</taxon>
        <taxon>Gunneridae</taxon>
        <taxon>Pentapetalae</taxon>
        <taxon>rosids</taxon>
        <taxon>fabids</taxon>
        <taxon>Fabales</taxon>
        <taxon>Fabaceae</taxon>
        <taxon>Papilionoideae</taxon>
        <taxon>50 kb inversion clade</taxon>
        <taxon>NPAAA clade</taxon>
        <taxon>indigoferoid/millettioid clade</taxon>
        <taxon>Abreae</taxon>
        <taxon>Abrus</taxon>
    </lineage>
</organism>
<dbReference type="PANTHER" id="PTHR46148">
    <property type="entry name" value="CHROMO DOMAIN-CONTAINING PROTEIN"/>
    <property type="match status" value="1"/>
</dbReference>
<dbReference type="GeneID" id="113849596"/>
<evidence type="ECO:0000259" key="1">
    <source>
        <dbReference type="Pfam" id="PF24626"/>
    </source>
</evidence>
<dbReference type="RefSeq" id="XP_027335406.1">
    <property type="nucleotide sequence ID" value="XM_027479605.1"/>
</dbReference>
<dbReference type="SUPFAM" id="SSF53098">
    <property type="entry name" value="Ribonuclease H-like"/>
    <property type="match status" value="1"/>
</dbReference>
<accession>A0A8B8JVH2</accession>
<gene>
    <name evidence="3" type="primary">LOC113849596</name>
</gene>
<reference evidence="3" key="2">
    <citation type="submission" date="2025-08" db="UniProtKB">
        <authorList>
            <consortium name="RefSeq"/>
        </authorList>
    </citation>
    <scope>IDENTIFICATION</scope>
    <source>
        <tissue evidence="3">Young leaves</tissue>
    </source>
</reference>
<feature type="domain" description="Tf2-1-like SH3-like" evidence="1">
    <location>
        <begin position="66"/>
        <end position="119"/>
    </location>
</feature>
<dbReference type="PANTHER" id="PTHR46148:SF60">
    <property type="entry name" value="CHROMO DOMAIN-CONTAINING PROTEIN"/>
    <property type="match status" value="1"/>
</dbReference>
<proteinExistence type="predicted"/>
<evidence type="ECO:0000313" key="2">
    <source>
        <dbReference type="Proteomes" id="UP000694853"/>
    </source>
</evidence>
<dbReference type="InterPro" id="IPR012337">
    <property type="entry name" value="RNaseH-like_sf"/>
</dbReference>
<dbReference type="GO" id="GO:0003676">
    <property type="term" value="F:nucleic acid binding"/>
    <property type="evidence" value="ECO:0007669"/>
    <property type="project" value="InterPro"/>
</dbReference>
<dbReference type="Pfam" id="PF24626">
    <property type="entry name" value="SH3_Tf2-1"/>
    <property type="match status" value="1"/>
</dbReference>
<sequence>MKYKLEKLVDMYVREIVRLHGVPTSVVSDRDPRFTSRFWESLQKALGTKLKLSLAYHPQTNVSPVTGVRRPLKSRKLSPKFIGSFEVLCKVGLVAYEIALPPNLSNLHSVFHVSQLRKYIPDPTHVIELDPIQVRENLSYDVQPVKIVDRHVKKLRGKDISLVKVIWNTNDDGDTT</sequence>
<dbReference type="AlphaFoldDB" id="A0A8B8JVH2"/>
<dbReference type="InterPro" id="IPR056924">
    <property type="entry name" value="SH3_Tf2-1"/>
</dbReference>
<dbReference type="InterPro" id="IPR036397">
    <property type="entry name" value="RNaseH_sf"/>
</dbReference>
<evidence type="ECO:0000313" key="3">
    <source>
        <dbReference type="RefSeq" id="XP_027335406.1"/>
    </source>
</evidence>
<dbReference type="Proteomes" id="UP000694853">
    <property type="component" value="Unplaced"/>
</dbReference>